<dbReference type="AlphaFoldDB" id="A0A9D1EJ02"/>
<dbReference type="InterPro" id="IPR023210">
    <property type="entry name" value="NADP_OxRdtase_dom"/>
</dbReference>
<dbReference type="EMBL" id="DVHU01000039">
    <property type="protein sequence ID" value="HIR92661.1"/>
    <property type="molecule type" value="Genomic_DNA"/>
</dbReference>
<sequence length="364" mass="40228">MEYRINKRTGDRISVLGFGTSYIAEAKEKEAVAALRRAYEGGVNFFDLATAEGKTFPYFQKALGDVRKDVLYQIHFGADYSAGSYGWSTDGETVKRSIARQLEQLGTDYIDYGFIHCIDELSDWQEYQQNGALAYLMELKAQGVVRHIGLSSHTPATIQHVLDEAPVDMLMFSVNPGYDYQKGEYAKGSVEERAAVYRRCEAEGIGISVMKPFSGGQLLDASISPFGEALTQYQCIQYALDRPGVLTVLPGISSVKQAEHLLGFFAASEEERDYSIIGSFSPADAVGKCVYCNHCKPCPVGLDIGLINKYYDLVKNGDAMAAEHYQGLDFHAADCVQCGHCDSRCPFSVVQTVRMKEIAAYFGR</sequence>
<evidence type="ECO:0000256" key="1">
    <source>
        <dbReference type="ARBA" id="ARBA00022723"/>
    </source>
</evidence>
<comment type="caution">
    <text evidence="5">The sequence shown here is derived from an EMBL/GenBank/DDBJ whole genome shotgun (WGS) entry which is preliminary data.</text>
</comment>
<dbReference type="CDD" id="cd19100">
    <property type="entry name" value="AKR_unchar"/>
    <property type="match status" value="1"/>
</dbReference>
<dbReference type="PROSITE" id="PS00198">
    <property type="entry name" value="4FE4S_FER_1"/>
    <property type="match status" value="1"/>
</dbReference>
<dbReference type="InterPro" id="IPR017896">
    <property type="entry name" value="4Fe4S_Fe-S-bd"/>
</dbReference>
<dbReference type="GO" id="GO:0046872">
    <property type="term" value="F:metal ion binding"/>
    <property type="evidence" value="ECO:0007669"/>
    <property type="project" value="UniProtKB-KW"/>
</dbReference>
<dbReference type="InterPro" id="IPR017900">
    <property type="entry name" value="4Fe4S_Fe_S_CS"/>
</dbReference>
<dbReference type="Gene3D" id="3.20.20.100">
    <property type="entry name" value="NADP-dependent oxidoreductase domain"/>
    <property type="match status" value="1"/>
</dbReference>
<protein>
    <submittedName>
        <fullName evidence="5">Aldo/keto reductase</fullName>
    </submittedName>
</protein>
<dbReference type="PANTHER" id="PTHR43312:SF1">
    <property type="entry name" value="NADP-DEPENDENT OXIDOREDUCTASE DOMAIN-CONTAINING PROTEIN"/>
    <property type="match status" value="1"/>
</dbReference>
<keyword evidence="3" id="KW-0411">Iron-sulfur</keyword>
<dbReference type="GO" id="GO:0051536">
    <property type="term" value="F:iron-sulfur cluster binding"/>
    <property type="evidence" value="ECO:0007669"/>
    <property type="project" value="UniProtKB-KW"/>
</dbReference>
<reference evidence="5" key="1">
    <citation type="submission" date="2020-10" db="EMBL/GenBank/DDBJ databases">
        <authorList>
            <person name="Gilroy R."/>
        </authorList>
    </citation>
    <scope>NUCLEOTIDE SEQUENCE</scope>
    <source>
        <strain evidence="5">ChiSxjej1B13-7041</strain>
    </source>
</reference>
<evidence type="ECO:0000256" key="2">
    <source>
        <dbReference type="ARBA" id="ARBA00023004"/>
    </source>
</evidence>
<evidence type="ECO:0000313" key="5">
    <source>
        <dbReference type="EMBL" id="HIR92661.1"/>
    </source>
</evidence>
<name>A0A9D1EJ02_9FIRM</name>
<proteinExistence type="predicted"/>
<dbReference type="InterPro" id="IPR053135">
    <property type="entry name" value="AKR2_Oxidoreductase"/>
</dbReference>
<evidence type="ECO:0000259" key="4">
    <source>
        <dbReference type="PROSITE" id="PS51379"/>
    </source>
</evidence>
<evidence type="ECO:0000313" key="6">
    <source>
        <dbReference type="Proteomes" id="UP000886841"/>
    </source>
</evidence>
<dbReference type="InterPro" id="IPR036812">
    <property type="entry name" value="NAD(P)_OxRdtase_dom_sf"/>
</dbReference>
<reference evidence="5" key="2">
    <citation type="journal article" date="2021" name="PeerJ">
        <title>Extensive microbial diversity within the chicken gut microbiome revealed by metagenomics and culture.</title>
        <authorList>
            <person name="Gilroy R."/>
            <person name="Ravi A."/>
            <person name="Getino M."/>
            <person name="Pursley I."/>
            <person name="Horton D.L."/>
            <person name="Alikhan N.F."/>
            <person name="Baker D."/>
            <person name="Gharbi K."/>
            <person name="Hall N."/>
            <person name="Watson M."/>
            <person name="Adriaenssens E.M."/>
            <person name="Foster-Nyarko E."/>
            <person name="Jarju S."/>
            <person name="Secka A."/>
            <person name="Antonio M."/>
            <person name="Oren A."/>
            <person name="Chaudhuri R.R."/>
            <person name="La Ragione R."/>
            <person name="Hildebrand F."/>
            <person name="Pallen M.J."/>
        </authorList>
    </citation>
    <scope>NUCLEOTIDE SEQUENCE</scope>
    <source>
        <strain evidence="5">ChiSxjej1B13-7041</strain>
    </source>
</reference>
<dbReference type="PANTHER" id="PTHR43312">
    <property type="entry name" value="D-THREO-ALDOSE 1-DEHYDROGENASE"/>
    <property type="match status" value="1"/>
</dbReference>
<keyword evidence="1" id="KW-0479">Metal-binding</keyword>
<dbReference type="SUPFAM" id="SSF51430">
    <property type="entry name" value="NAD(P)-linked oxidoreductase"/>
    <property type="match status" value="1"/>
</dbReference>
<accession>A0A9D1EJ02</accession>
<feature type="domain" description="4Fe-4S ferredoxin-type" evidence="4">
    <location>
        <begin position="326"/>
        <end position="355"/>
    </location>
</feature>
<dbReference type="SUPFAM" id="SSF46548">
    <property type="entry name" value="alpha-helical ferredoxin"/>
    <property type="match status" value="1"/>
</dbReference>
<dbReference type="PROSITE" id="PS51379">
    <property type="entry name" value="4FE4S_FER_2"/>
    <property type="match status" value="1"/>
</dbReference>
<dbReference type="Pfam" id="PF13183">
    <property type="entry name" value="Fer4_8"/>
    <property type="match status" value="1"/>
</dbReference>
<dbReference type="Proteomes" id="UP000886841">
    <property type="component" value="Unassembled WGS sequence"/>
</dbReference>
<evidence type="ECO:0000256" key="3">
    <source>
        <dbReference type="ARBA" id="ARBA00023014"/>
    </source>
</evidence>
<keyword evidence="2" id="KW-0408">Iron</keyword>
<gene>
    <name evidence="5" type="ORF">IAB98_04480</name>
</gene>
<organism evidence="5 6">
    <name type="scientific">Candidatus Egerieimonas intestinavium</name>
    <dbReference type="NCBI Taxonomy" id="2840777"/>
    <lineage>
        <taxon>Bacteria</taxon>
        <taxon>Bacillati</taxon>
        <taxon>Bacillota</taxon>
        <taxon>Clostridia</taxon>
        <taxon>Lachnospirales</taxon>
        <taxon>Lachnospiraceae</taxon>
        <taxon>Lachnospiraceae incertae sedis</taxon>
        <taxon>Candidatus Egerieimonas</taxon>
    </lineage>
</organism>
<dbReference type="Pfam" id="PF00248">
    <property type="entry name" value="Aldo_ket_red"/>
    <property type="match status" value="1"/>
</dbReference>